<dbReference type="STRING" id="578458.D8PTS5"/>
<evidence type="ECO:0000313" key="2">
    <source>
        <dbReference type="Proteomes" id="UP000007431"/>
    </source>
</evidence>
<reference evidence="1 2" key="1">
    <citation type="journal article" date="2010" name="Nat. Biotechnol.">
        <title>Genome sequence of the model mushroom Schizophyllum commune.</title>
        <authorList>
            <person name="Ohm R.A."/>
            <person name="de Jong J.F."/>
            <person name="Lugones L.G."/>
            <person name="Aerts A."/>
            <person name="Kothe E."/>
            <person name="Stajich J.E."/>
            <person name="de Vries R.P."/>
            <person name="Record E."/>
            <person name="Levasseur A."/>
            <person name="Baker S.E."/>
            <person name="Bartholomew K.A."/>
            <person name="Coutinho P.M."/>
            <person name="Erdmann S."/>
            <person name="Fowler T.J."/>
            <person name="Gathman A.C."/>
            <person name="Lombard V."/>
            <person name="Henrissat B."/>
            <person name="Knabe N."/>
            <person name="Kuees U."/>
            <person name="Lilly W.W."/>
            <person name="Lindquist E."/>
            <person name="Lucas S."/>
            <person name="Magnuson J.K."/>
            <person name="Piumi F."/>
            <person name="Raudaskoski M."/>
            <person name="Salamov A."/>
            <person name="Schmutz J."/>
            <person name="Schwarze F.W.M.R."/>
            <person name="vanKuyk P.A."/>
            <person name="Horton J.S."/>
            <person name="Grigoriev I.V."/>
            <person name="Woesten H.A.B."/>
        </authorList>
    </citation>
    <scope>NUCLEOTIDE SEQUENCE [LARGE SCALE GENOMIC DNA]</scope>
    <source>
        <strain evidence="2">H4-8 / FGSC 9210</strain>
    </source>
</reference>
<gene>
    <name evidence="1" type="ORF">SCHCODRAFT_106173</name>
</gene>
<organism evidence="2">
    <name type="scientific">Schizophyllum commune (strain H4-8 / FGSC 9210)</name>
    <name type="common">Split gill fungus</name>
    <dbReference type="NCBI Taxonomy" id="578458"/>
    <lineage>
        <taxon>Eukaryota</taxon>
        <taxon>Fungi</taxon>
        <taxon>Dikarya</taxon>
        <taxon>Basidiomycota</taxon>
        <taxon>Agaricomycotina</taxon>
        <taxon>Agaricomycetes</taxon>
        <taxon>Agaricomycetidae</taxon>
        <taxon>Agaricales</taxon>
        <taxon>Schizophyllaceae</taxon>
        <taxon>Schizophyllum</taxon>
    </lineage>
</organism>
<dbReference type="RefSeq" id="XP_003036268.1">
    <property type="nucleotide sequence ID" value="XM_003036222.1"/>
</dbReference>
<sequence length="369" mass="41745">MFLHRPEGEASITRGCLIDLDLDLGKRKIASHAYSAFMEREFGEVAPILSMVLQFYYDKGMLIGQVDADVSSSALRAMARTAVTKAQFPEAQSRALTYVNEAVAYMVNHRGADPDQTFTLETLRWDVEFPDSTPLFSRATSGTGQRQSWYCSETLPFMSPEMLGTIPIFDNAESKLSVRANGDDTDEGDIANSAPEAQCPTIAQGAIHDMEALFWALLYICITRGGPGGRRREEYSVKNLAATADPKRRQSIAHLHKITHCLFEAQDPATLSKYKRVLLRNGVRDFKAHIEGRFHEYFEPFKPTMRAYLQLLRIAYIFRGYEYHFIHDRVLELLHDLLENLSDASYDEGQEVCIRAELKEREGSVKGLQ</sequence>
<evidence type="ECO:0000313" key="1">
    <source>
        <dbReference type="EMBL" id="EFJ01366.1"/>
    </source>
</evidence>
<dbReference type="AlphaFoldDB" id="D8PTS5"/>
<dbReference type="Proteomes" id="UP000007431">
    <property type="component" value="Unassembled WGS sequence"/>
</dbReference>
<dbReference type="GeneID" id="9594797"/>
<accession>D8PTS5</accession>
<feature type="non-terminal residue" evidence="1">
    <location>
        <position position="369"/>
    </location>
</feature>
<name>D8PTS5_SCHCM</name>
<proteinExistence type="predicted"/>
<dbReference type="OrthoDB" id="312874at2759"/>
<dbReference type="InParanoid" id="D8PTS5"/>
<dbReference type="EMBL" id="GL377303">
    <property type="protein sequence ID" value="EFJ01366.1"/>
    <property type="molecule type" value="Genomic_DNA"/>
</dbReference>
<dbReference type="KEGG" id="scm:SCHCO_01187647"/>
<dbReference type="VEuPathDB" id="FungiDB:SCHCODRAFT_01187647"/>
<keyword evidence="2" id="KW-1185">Reference proteome</keyword>
<dbReference type="OMA" id="RNDLHPE"/>
<evidence type="ECO:0008006" key="3">
    <source>
        <dbReference type="Google" id="ProtNLM"/>
    </source>
</evidence>
<protein>
    <recommendedName>
        <fullName evidence="3">Fungal-type protein kinase domain-containing protein</fullName>
    </recommendedName>
</protein>
<dbReference type="HOGENOM" id="CLU_790213_0_0_1"/>